<gene>
    <name evidence="1" type="ORF">Mgra_00003726</name>
</gene>
<dbReference type="OrthoDB" id="10367461at2759"/>
<dbReference type="Proteomes" id="UP000605970">
    <property type="component" value="Unassembled WGS sequence"/>
</dbReference>
<dbReference type="AlphaFoldDB" id="A0A8S9ZU50"/>
<organism evidence="1 2">
    <name type="scientific">Meloidogyne graminicola</name>
    <dbReference type="NCBI Taxonomy" id="189291"/>
    <lineage>
        <taxon>Eukaryota</taxon>
        <taxon>Metazoa</taxon>
        <taxon>Ecdysozoa</taxon>
        <taxon>Nematoda</taxon>
        <taxon>Chromadorea</taxon>
        <taxon>Rhabditida</taxon>
        <taxon>Tylenchina</taxon>
        <taxon>Tylenchomorpha</taxon>
        <taxon>Tylenchoidea</taxon>
        <taxon>Meloidogynidae</taxon>
        <taxon>Meloidogyninae</taxon>
        <taxon>Meloidogyne</taxon>
    </lineage>
</organism>
<sequence length="45" mass="5316">MPPILIWNSCNYTYNSSKIGYPDYPLIYPNITCPFNCTFTHDRKL</sequence>
<reference evidence="1" key="1">
    <citation type="journal article" date="2020" name="Ecol. Evol.">
        <title>Genome structure and content of the rice root-knot nematode (Meloidogyne graminicola).</title>
        <authorList>
            <person name="Phan N.T."/>
            <person name="Danchin E.G.J."/>
            <person name="Klopp C."/>
            <person name="Perfus-Barbeoch L."/>
            <person name="Kozlowski D.K."/>
            <person name="Koutsovoulos G.D."/>
            <person name="Lopez-Roques C."/>
            <person name="Bouchez O."/>
            <person name="Zahm M."/>
            <person name="Besnard G."/>
            <person name="Bellafiore S."/>
        </authorList>
    </citation>
    <scope>NUCLEOTIDE SEQUENCE</scope>
    <source>
        <strain evidence="1">VN-18</strain>
    </source>
</reference>
<accession>A0A8S9ZU50</accession>
<proteinExistence type="predicted"/>
<dbReference type="EMBL" id="JABEBT010000026">
    <property type="protein sequence ID" value="KAF7636780.1"/>
    <property type="molecule type" value="Genomic_DNA"/>
</dbReference>
<evidence type="ECO:0000313" key="1">
    <source>
        <dbReference type="EMBL" id="KAF7636780.1"/>
    </source>
</evidence>
<name>A0A8S9ZU50_9BILA</name>
<protein>
    <submittedName>
        <fullName evidence="1">Uncharacterized protein</fullName>
    </submittedName>
</protein>
<comment type="caution">
    <text evidence="1">The sequence shown here is derived from an EMBL/GenBank/DDBJ whole genome shotgun (WGS) entry which is preliminary data.</text>
</comment>
<evidence type="ECO:0000313" key="2">
    <source>
        <dbReference type="Proteomes" id="UP000605970"/>
    </source>
</evidence>
<keyword evidence="2" id="KW-1185">Reference proteome</keyword>